<dbReference type="Pfam" id="PF00528">
    <property type="entry name" value="BPD_transp_1"/>
    <property type="match status" value="2"/>
</dbReference>
<dbReference type="GO" id="GO:0005886">
    <property type="term" value="C:plasma membrane"/>
    <property type="evidence" value="ECO:0007669"/>
    <property type="project" value="UniProtKB-SubCell"/>
</dbReference>
<accession>A0A1K2HZW9</accession>
<evidence type="ECO:0000256" key="6">
    <source>
        <dbReference type="ARBA" id="ARBA00023136"/>
    </source>
</evidence>
<feature type="transmembrane region" description="Helical" evidence="7">
    <location>
        <begin position="77"/>
        <end position="95"/>
    </location>
</feature>
<evidence type="ECO:0000313" key="9">
    <source>
        <dbReference type="EMBL" id="SFZ85674.1"/>
    </source>
</evidence>
<dbReference type="RefSeq" id="WP_084603540.1">
    <property type="nucleotide sequence ID" value="NZ_FPKU01000002.1"/>
</dbReference>
<reference evidence="9 10" key="1">
    <citation type="submission" date="2016-11" db="EMBL/GenBank/DDBJ databases">
        <authorList>
            <person name="Jaros S."/>
            <person name="Januszkiewicz K."/>
            <person name="Wedrychowicz H."/>
        </authorList>
    </citation>
    <scope>NUCLEOTIDE SEQUENCE [LARGE SCALE GENOMIC DNA]</scope>
    <source>
        <strain evidence="9 10">ATCC 23634</strain>
    </source>
</reference>
<dbReference type="InterPro" id="IPR000515">
    <property type="entry name" value="MetI-like"/>
</dbReference>
<feature type="transmembrane region" description="Helical" evidence="7">
    <location>
        <begin position="177"/>
        <end position="203"/>
    </location>
</feature>
<feature type="transmembrane region" description="Helical" evidence="7">
    <location>
        <begin position="230"/>
        <end position="250"/>
    </location>
</feature>
<feature type="transmembrane region" description="Helical" evidence="7">
    <location>
        <begin position="102"/>
        <end position="121"/>
    </location>
</feature>
<keyword evidence="3" id="KW-1003">Cell membrane</keyword>
<feature type="transmembrane region" description="Helical" evidence="7">
    <location>
        <begin position="133"/>
        <end position="156"/>
    </location>
</feature>
<dbReference type="STRING" id="665118.SAMN02983003_2842"/>
<organism evidence="9 10">
    <name type="scientific">Devosia enhydra</name>
    <dbReference type="NCBI Taxonomy" id="665118"/>
    <lineage>
        <taxon>Bacteria</taxon>
        <taxon>Pseudomonadati</taxon>
        <taxon>Pseudomonadota</taxon>
        <taxon>Alphaproteobacteria</taxon>
        <taxon>Hyphomicrobiales</taxon>
        <taxon>Devosiaceae</taxon>
        <taxon>Devosia</taxon>
    </lineage>
</organism>
<evidence type="ECO:0000256" key="1">
    <source>
        <dbReference type="ARBA" id="ARBA00004651"/>
    </source>
</evidence>
<feature type="transmembrane region" description="Helical" evidence="7">
    <location>
        <begin position="278"/>
        <end position="296"/>
    </location>
</feature>
<dbReference type="Gene3D" id="1.10.3720.10">
    <property type="entry name" value="MetI-like"/>
    <property type="match status" value="2"/>
</dbReference>
<sequence>MTSPGLAVPRAAAPTRWPDFSRPLAIIGMVIGWELLARLLAGSYILSGPIDILAYLLGNAGLMTRALLVTLEAAAWGFLWGNLAACGLALVALLLPRLQPLISGLALIFFCLPLVATGPILRVLYGTGTGPQVTLAALAVYYTTYLCLLVGLRAAPASWFDLVRTYGRGRMTELLRIRIFATLPYFLAGLQIAAPAAFLGAMVGEFTGAERGMGVLAIRAMRGLDVDATWALASVAAAVSMLAYGALGWIGRRLGSVPPALLMAPPPASGRSPLGLRLALPLAMGLLTLGVVVLLWQGSMDGLGLNRFFAKRPGDVFAFLFTDAQAAANRATLLSAFGATISLALPGYLLGLMLGAAMACAIVIAPALSTTMLPIAIALRSVPIITTAPLITLALGRGAAGTITIVAVMIFFPTLVACLEGLRRTPGQVIDVFESYAASPLRRLTGAQIPAMLPAFFASARMAIPAAFLAATTAEWLATGGGIGSLMAMTASTSAYGMLWSAIVLLALTASLLYLLAGQLEHLVLSRFASEQLVK</sequence>
<keyword evidence="2 7" id="KW-0813">Transport</keyword>
<comment type="subcellular location">
    <subcellularLocation>
        <location evidence="1 7">Cell membrane</location>
        <topology evidence="1 7">Multi-pass membrane protein</topology>
    </subcellularLocation>
</comment>
<keyword evidence="10" id="KW-1185">Reference proteome</keyword>
<evidence type="ECO:0000256" key="7">
    <source>
        <dbReference type="RuleBase" id="RU363032"/>
    </source>
</evidence>
<dbReference type="OrthoDB" id="9792509at2"/>
<proteinExistence type="inferred from homology"/>
<dbReference type="Proteomes" id="UP000183447">
    <property type="component" value="Unassembled WGS sequence"/>
</dbReference>
<evidence type="ECO:0000256" key="5">
    <source>
        <dbReference type="ARBA" id="ARBA00022989"/>
    </source>
</evidence>
<feature type="transmembrane region" description="Helical" evidence="7">
    <location>
        <begin position="451"/>
        <end position="478"/>
    </location>
</feature>
<name>A0A1K2HZW9_9HYPH</name>
<keyword evidence="4 7" id="KW-0812">Transmembrane</keyword>
<keyword evidence="6 7" id="KW-0472">Membrane</keyword>
<feature type="transmembrane region" description="Helical" evidence="7">
    <location>
        <begin position="401"/>
        <end position="419"/>
    </location>
</feature>
<feature type="transmembrane region" description="Helical" evidence="7">
    <location>
        <begin position="498"/>
        <end position="517"/>
    </location>
</feature>
<evidence type="ECO:0000313" key="10">
    <source>
        <dbReference type="Proteomes" id="UP000183447"/>
    </source>
</evidence>
<evidence type="ECO:0000259" key="8">
    <source>
        <dbReference type="PROSITE" id="PS50928"/>
    </source>
</evidence>
<dbReference type="PANTHER" id="PTHR30151:SF20">
    <property type="entry name" value="ABC TRANSPORTER PERMEASE PROTEIN HI_0355-RELATED"/>
    <property type="match status" value="1"/>
</dbReference>
<protein>
    <submittedName>
        <fullName evidence="9">ABC-type nitrate/sulfonate/bicarbonate transport system, permease component</fullName>
    </submittedName>
</protein>
<dbReference type="PANTHER" id="PTHR30151">
    <property type="entry name" value="ALKANE SULFONATE ABC TRANSPORTER-RELATED, MEMBRANE SUBUNIT"/>
    <property type="match status" value="1"/>
</dbReference>
<feature type="domain" description="ABC transmembrane type-1" evidence="8">
    <location>
        <begin position="337"/>
        <end position="517"/>
    </location>
</feature>
<dbReference type="SUPFAM" id="SSF161098">
    <property type="entry name" value="MetI-like"/>
    <property type="match status" value="2"/>
</dbReference>
<evidence type="ECO:0000256" key="2">
    <source>
        <dbReference type="ARBA" id="ARBA00022448"/>
    </source>
</evidence>
<gene>
    <name evidence="9" type="ORF">SAMN02983003_2842</name>
</gene>
<keyword evidence="5 7" id="KW-1133">Transmembrane helix</keyword>
<dbReference type="InterPro" id="IPR035906">
    <property type="entry name" value="MetI-like_sf"/>
</dbReference>
<evidence type="ECO:0000256" key="4">
    <source>
        <dbReference type="ARBA" id="ARBA00022692"/>
    </source>
</evidence>
<comment type="similarity">
    <text evidence="7">Belongs to the binding-protein-dependent transport system permease family.</text>
</comment>
<evidence type="ECO:0000256" key="3">
    <source>
        <dbReference type="ARBA" id="ARBA00022475"/>
    </source>
</evidence>
<dbReference type="PROSITE" id="PS50928">
    <property type="entry name" value="ABC_TM1"/>
    <property type="match status" value="1"/>
</dbReference>
<dbReference type="GO" id="GO:0055085">
    <property type="term" value="P:transmembrane transport"/>
    <property type="evidence" value="ECO:0007669"/>
    <property type="project" value="InterPro"/>
</dbReference>
<dbReference type="EMBL" id="FPKU01000002">
    <property type="protein sequence ID" value="SFZ85674.1"/>
    <property type="molecule type" value="Genomic_DNA"/>
</dbReference>
<dbReference type="AlphaFoldDB" id="A0A1K2HZW9"/>